<feature type="domain" description="Mur ligase C-terminal" evidence="12">
    <location>
        <begin position="303"/>
        <end position="428"/>
    </location>
</feature>
<dbReference type="SUPFAM" id="SSF53244">
    <property type="entry name" value="MurD-like peptide ligases, peptide-binding domain"/>
    <property type="match status" value="1"/>
</dbReference>
<comment type="similarity">
    <text evidence="2 11">Belongs to the folylpolyglutamate synthase family.</text>
</comment>
<dbReference type="GO" id="GO:0046872">
    <property type="term" value="F:metal ion binding"/>
    <property type="evidence" value="ECO:0007669"/>
    <property type="project" value="UniProtKB-KW"/>
</dbReference>
<feature type="domain" description="Mur ligase central" evidence="13">
    <location>
        <begin position="52"/>
        <end position="275"/>
    </location>
</feature>
<keyword evidence="15" id="KW-1185">Reference proteome</keyword>
<dbReference type="EC" id="6.3.2.17" evidence="3"/>
<dbReference type="GO" id="GO:0008841">
    <property type="term" value="F:dihydrofolate synthase activity"/>
    <property type="evidence" value="ECO:0007669"/>
    <property type="project" value="TreeGrafter"/>
</dbReference>
<dbReference type="KEGG" id="sgy:Sgly_2479"/>
<dbReference type="Gene3D" id="3.90.190.20">
    <property type="entry name" value="Mur ligase, C-terminal domain"/>
    <property type="match status" value="1"/>
</dbReference>
<comment type="cofactor">
    <cofactor evidence="1">
        <name>Mg(2+)</name>
        <dbReference type="ChEBI" id="CHEBI:18420"/>
    </cofactor>
</comment>
<reference evidence="14 15" key="1">
    <citation type="journal article" date="2011" name="Stand. Genomic Sci.">
        <title>Complete genome sequence of Syntrophobotulus glycolicus type strain (FlGlyR).</title>
        <authorList>
            <person name="Han C."/>
            <person name="Mwirichia R."/>
            <person name="Chertkov O."/>
            <person name="Held B."/>
            <person name="Lapidus A."/>
            <person name="Nolan M."/>
            <person name="Lucas S."/>
            <person name="Hammon N."/>
            <person name="Deshpande S."/>
            <person name="Cheng J.F."/>
            <person name="Tapia R."/>
            <person name="Goodwin L."/>
            <person name="Pitluck S."/>
            <person name="Huntemann M."/>
            <person name="Liolios K."/>
            <person name="Ivanova N."/>
            <person name="Pagani I."/>
            <person name="Mavromatis K."/>
            <person name="Ovchinikova G."/>
            <person name="Pati A."/>
            <person name="Chen A."/>
            <person name="Palaniappan K."/>
            <person name="Land M."/>
            <person name="Hauser L."/>
            <person name="Brambilla E.M."/>
            <person name="Rohde M."/>
            <person name="Spring S."/>
            <person name="Sikorski J."/>
            <person name="Goker M."/>
            <person name="Woyke T."/>
            <person name="Bristow J."/>
            <person name="Eisen J.A."/>
            <person name="Markowitz V."/>
            <person name="Hugenholtz P."/>
            <person name="Kyrpides N.C."/>
            <person name="Klenk H.P."/>
            <person name="Detter J.C."/>
        </authorList>
    </citation>
    <scope>NUCLEOTIDE SEQUENCE [LARGE SCALE GENOMIC DNA]</scope>
    <source>
        <strain evidence="15">DSM 8271 / FlGlyR</strain>
    </source>
</reference>
<keyword evidence="4 11" id="KW-0436">Ligase</keyword>
<reference evidence="15" key="2">
    <citation type="submission" date="2011-02" db="EMBL/GenBank/DDBJ databases">
        <title>The complete genome of Syntrophobotulus glycolicus DSM 8271.</title>
        <authorList>
            <person name="Lucas S."/>
            <person name="Copeland A."/>
            <person name="Lapidus A."/>
            <person name="Bruce D."/>
            <person name="Goodwin L."/>
            <person name="Pitluck S."/>
            <person name="Kyrpides N."/>
            <person name="Mavromatis K."/>
            <person name="Pagani I."/>
            <person name="Ivanova N."/>
            <person name="Mikhailova N."/>
            <person name="Chertkov O."/>
            <person name="Held B."/>
            <person name="Detter J.C."/>
            <person name="Tapia R."/>
            <person name="Han C."/>
            <person name="Land M."/>
            <person name="Hauser L."/>
            <person name="Markowitz V."/>
            <person name="Cheng J.-F."/>
            <person name="Hugenholtz P."/>
            <person name="Woyke T."/>
            <person name="Wu D."/>
            <person name="Spring S."/>
            <person name="Schroeder M."/>
            <person name="Brambilla E."/>
            <person name="Klenk H.-P."/>
            <person name="Eisen J.A."/>
        </authorList>
    </citation>
    <scope>NUCLEOTIDE SEQUENCE [LARGE SCALE GENOMIC DNA]</scope>
    <source>
        <strain evidence="15">DSM 8271 / FlGlyR</strain>
    </source>
</reference>
<dbReference type="InterPro" id="IPR018109">
    <property type="entry name" value="Folylpolyglutamate_synth_CS"/>
</dbReference>
<dbReference type="NCBIfam" id="TIGR01499">
    <property type="entry name" value="folC"/>
    <property type="match status" value="1"/>
</dbReference>
<dbReference type="Proteomes" id="UP000007488">
    <property type="component" value="Chromosome"/>
</dbReference>
<evidence type="ECO:0000313" key="15">
    <source>
        <dbReference type="Proteomes" id="UP000007488"/>
    </source>
</evidence>
<dbReference type="SUPFAM" id="SSF53623">
    <property type="entry name" value="MurD-like peptide ligases, catalytic domain"/>
    <property type="match status" value="1"/>
</dbReference>
<dbReference type="Pfam" id="PF02875">
    <property type="entry name" value="Mur_ligase_C"/>
    <property type="match status" value="1"/>
</dbReference>
<evidence type="ECO:0000256" key="1">
    <source>
        <dbReference type="ARBA" id="ARBA00001946"/>
    </source>
</evidence>
<evidence type="ECO:0000256" key="3">
    <source>
        <dbReference type="ARBA" id="ARBA00013025"/>
    </source>
</evidence>
<evidence type="ECO:0000256" key="5">
    <source>
        <dbReference type="ARBA" id="ARBA00022723"/>
    </source>
</evidence>
<evidence type="ECO:0000256" key="10">
    <source>
        <dbReference type="ARBA" id="ARBA00047493"/>
    </source>
</evidence>
<dbReference type="RefSeq" id="WP_013625629.1">
    <property type="nucleotide sequence ID" value="NC_015172.1"/>
</dbReference>
<dbReference type="PANTHER" id="PTHR11136:SF0">
    <property type="entry name" value="DIHYDROFOLATE SYNTHETASE-RELATED"/>
    <property type="match status" value="1"/>
</dbReference>
<dbReference type="AlphaFoldDB" id="F0SVY0"/>
<gene>
    <name evidence="14" type="ordered locus">Sgly_2479</name>
</gene>
<evidence type="ECO:0000256" key="7">
    <source>
        <dbReference type="ARBA" id="ARBA00022840"/>
    </source>
</evidence>
<dbReference type="STRING" id="645991.Sgly_2479"/>
<keyword evidence="7 11" id="KW-0067">ATP-binding</keyword>
<accession>F0SVY0</accession>
<dbReference type="Pfam" id="PF08245">
    <property type="entry name" value="Mur_ligase_M"/>
    <property type="match status" value="1"/>
</dbReference>
<evidence type="ECO:0000256" key="8">
    <source>
        <dbReference type="ARBA" id="ARBA00022842"/>
    </source>
</evidence>
<dbReference type="GO" id="GO:0005524">
    <property type="term" value="F:ATP binding"/>
    <property type="evidence" value="ECO:0007669"/>
    <property type="project" value="UniProtKB-KW"/>
</dbReference>
<dbReference type="PANTHER" id="PTHR11136">
    <property type="entry name" value="FOLYLPOLYGLUTAMATE SYNTHASE-RELATED"/>
    <property type="match status" value="1"/>
</dbReference>
<dbReference type="HOGENOM" id="CLU_015869_1_2_9"/>
<organism evidence="14 15">
    <name type="scientific">Syntrophobotulus glycolicus (strain DSM 8271 / FlGlyR)</name>
    <dbReference type="NCBI Taxonomy" id="645991"/>
    <lineage>
        <taxon>Bacteria</taxon>
        <taxon>Bacillati</taxon>
        <taxon>Bacillota</taxon>
        <taxon>Clostridia</taxon>
        <taxon>Eubacteriales</taxon>
        <taxon>Desulfitobacteriaceae</taxon>
        <taxon>Syntrophobotulus</taxon>
    </lineage>
</organism>
<evidence type="ECO:0000256" key="6">
    <source>
        <dbReference type="ARBA" id="ARBA00022741"/>
    </source>
</evidence>
<evidence type="ECO:0000256" key="11">
    <source>
        <dbReference type="PIRNR" id="PIRNR001563"/>
    </source>
</evidence>
<dbReference type="eggNOG" id="COG0285">
    <property type="taxonomic scope" value="Bacteria"/>
</dbReference>
<keyword evidence="8" id="KW-0460">Magnesium</keyword>
<dbReference type="InterPro" id="IPR004101">
    <property type="entry name" value="Mur_ligase_C"/>
</dbReference>
<dbReference type="Gene3D" id="3.40.1190.10">
    <property type="entry name" value="Mur-like, catalytic domain"/>
    <property type="match status" value="1"/>
</dbReference>
<dbReference type="OrthoDB" id="9809356at2"/>
<dbReference type="PROSITE" id="PS01012">
    <property type="entry name" value="FOLYLPOLYGLU_SYNT_2"/>
    <property type="match status" value="1"/>
</dbReference>
<sequence>MKPEPAFYGEYEEAMEFIHSLCQFGINLGLDRIRSLLARLGNPERSLKIVHIGGTNGKGSTAAFLSAILRSAGYRTGMFISPHLEDYRERITIDGQMIGRSDFVSLLKEIKPHLQAVVASGIEHPTEFEVSTVLAILYFARLQPDIVLMEVGLGGEIDSTNVVNPLIAVITSIGLDHMDYLGRTIAEIARVKAGIIKEGVPVVTSAEKAEALAVLTEKARECQAELIRVGQDVSWQQRGPRSFDYQGRQWRIKGLKPALLGRHQFSNACAALAVCEVLRDRYGFGITKENVVQGLQSAEWPCRLEVFSAEPKIVLDGAHNADGMTALRDALESELRDTVLAGKRLVLCLGMLADKEREKAAEILFPLADQVIITKPDSPRAGNWRSLQDVAGRMIGPDKVRSIEDPEQAVREGLEMLAPGDMLLVTGSLYLLGEVRSCLNKNLLF</sequence>
<evidence type="ECO:0000313" key="14">
    <source>
        <dbReference type="EMBL" id="ADY56764.1"/>
    </source>
</evidence>
<dbReference type="InterPro" id="IPR001645">
    <property type="entry name" value="Folylpolyglutamate_synth"/>
</dbReference>
<keyword evidence="6 11" id="KW-0547">Nucleotide-binding</keyword>
<dbReference type="InterPro" id="IPR036565">
    <property type="entry name" value="Mur-like_cat_sf"/>
</dbReference>
<evidence type="ECO:0000259" key="12">
    <source>
        <dbReference type="Pfam" id="PF02875"/>
    </source>
</evidence>
<proteinExistence type="inferred from homology"/>
<dbReference type="FunFam" id="3.40.1190.10:FF:000011">
    <property type="entry name" value="Folylpolyglutamate synthase/dihydrofolate synthase"/>
    <property type="match status" value="1"/>
</dbReference>
<comment type="catalytic activity">
    <reaction evidence="10">
        <text>(6S)-5,6,7,8-tetrahydrofolyl-(gamma-L-Glu)(n) + L-glutamate + ATP = (6S)-5,6,7,8-tetrahydrofolyl-(gamma-L-Glu)(n+1) + ADP + phosphate + H(+)</text>
        <dbReference type="Rhea" id="RHEA:10580"/>
        <dbReference type="Rhea" id="RHEA-COMP:14738"/>
        <dbReference type="Rhea" id="RHEA-COMP:14740"/>
        <dbReference type="ChEBI" id="CHEBI:15378"/>
        <dbReference type="ChEBI" id="CHEBI:29985"/>
        <dbReference type="ChEBI" id="CHEBI:30616"/>
        <dbReference type="ChEBI" id="CHEBI:43474"/>
        <dbReference type="ChEBI" id="CHEBI:141005"/>
        <dbReference type="ChEBI" id="CHEBI:456216"/>
        <dbReference type="EC" id="6.3.2.17"/>
    </reaction>
</comment>
<evidence type="ECO:0000256" key="9">
    <source>
        <dbReference type="ARBA" id="ARBA00030592"/>
    </source>
</evidence>
<evidence type="ECO:0000256" key="2">
    <source>
        <dbReference type="ARBA" id="ARBA00008276"/>
    </source>
</evidence>
<dbReference type="PIRSF" id="PIRSF001563">
    <property type="entry name" value="Folylpolyglu_synth"/>
    <property type="match status" value="1"/>
</dbReference>
<dbReference type="GO" id="GO:0004326">
    <property type="term" value="F:tetrahydrofolylpolyglutamate synthase activity"/>
    <property type="evidence" value="ECO:0007669"/>
    <property type="project" value="UniProtKB-EC"/>
</dbReference>
<dbReference type="InterPro" id="IPR013221">
    <property type="entry name" value="Mur_ligase_cen"/>
</dbReference>
<dbReference type="InterPro" id="IPR036615">
    <property type="entry name" value="Mur_ligase_C_dom_sf"/>
</dbReference>
<evidence type="ECO:0000256" key="4">
    <source>
        <dbReference type="ARBA" id="ARBA00022598"/>
    </source>
</evidence>
<dbReference type="EMBL" id="CP002547">
    <property type="protein sequence ID" value="ADY56764.1"/>
    <property type="molecule type" value="Genomic_DNA"/>
</dbReference>
<evidence type="ECO:0000259" key="13">
    <source>
        <dbReference type="Pfam" id="PF08245"/>
    </source>
</evidence>
<name>F0SVY0_SYNGF</name>
<protein>
    <recommendedName>
        <fullName evidence="3">tetrahydrofolate synthase</fullName>
        <ecNumber evidence="3">6.3.2.17</ecNumber>
    </recommendedName>
    <alternativeName>
        <fullName evidence="9">Tetrahydrofolylpolyglutamate synthase</fullName>
    </alternativeName>
</protein>
<dbReference type="GO" id="GO:0005737">
    <property type="term" value="C:cytoplasm"/>
    <property type="evidence" value="ECO:0007669"/>
    <property type="project" value="TreeGrafter"/>
</dbReference>
<keyword evidence="5" id="KW-0479">Metal-binding</keyword>